<dbReference type="InterPro" id="IPR037026">
    <property type="entry name" value="Vgr_OB-fold_dom_sf"/>
</dbReference>
<feature type="compositionally biased region" description="Gly residues" evidence="1">
    <location>
        <begin position="240"/>
        <end position="251"/>
    </location>
</feature>
<comment type="caution">
    <text evidence="2">The sequence shown here is derived from an EMBL/GenBank/DDBJ whole genome shotgun (WGS) entry which is preliminary data.</text>
</comment>
<feature type="region of interest" description="Disordered" evidence="1">
    <location>
        <begin position="216"/>
        <end position="251"/>
    </location>
</feature>
<reference evidence="2" key="1">
    <citation type="journal article" date="2021" name="PeerJ">
        <title>Extensive microbial diversity within the chicken gut microbiome revealed by metagenomics and culture.</title>
        <authorList>
            <person name="Gilroy R."/>
            <person name="Ravi A."/>
            <person name="Getino M."/>
            <person name="Pursley I."/>
            <person name="Horton D.L."/>
            <person name="Alikhan N.F."/>
            <person name="Baker D."/>
            <person name="Gharbi K."/>
            <person name="Hall N."/>
            <person name="Watson M."/>
            <person name="Adriaenssens E.M."/>
            <person name="Foster-Nyarko E."/>
            <person name="Jarju S."/>
            <person name="Secka A."/>
            <person name="Antonio M."/>
            <person name="Oren A."/>
            <person name="Chaudhuri R.R."/>
            <person name="La Ragione R."/>
            <person name="Hildebrand F."/>
            <person name="Pallen M.J."/>
        </authorList>
    </citation>
    <scope>NUCLEOTIDE SEQUENCE</scope>
    <source>
        <strain evidence="2">CHK186-16707</strain>
    </source>
</reference>
<accession>A0A9D2HE78</accession>
<dbReference type="EMBL" id="DXAN01000023">
    <property type="protein sequence ID" value="HJA08889.1"/>
    <property type="molecule type" value="Genomic_DNA"/>
</dbReference>
<dbReference type="InterPro" id="IPR044033">
    <property type="entry name" value="GpV-like_apex"/>
</dbReference>
<evidence type="ECO:0000256" key="1">
    <source>
        <dbReference type="SAM" id="MobiDB-lite"/>
    </source>
</evidence>
<protein>
    <submittedName>
        <fullName evidence="2">Phage baseplate assembly protein</fullName>
    </submittedName>
</protein>
<feature type="compositionally biased region" description="Polar residues" evidence="1">
    <location>
        <begin position="221"/>
        <end position="233"/>
    </location>
</feature>
<name>A0A9D2HE78_9BACT</name>
<evidence type="ECO:0000313" key="3">
    <source>
        <dbReference type="Proteomes" id="UP000824225"/>
    </source>
</evidence>
<dbReference type="Gene3D" id="2.40.50.230">
    <property type="entry name" value="Gp5 N-terminal domain"/>
    <property type="match status" value="1"/>
</dbReference>
<dbReference type="AlphaFoldDB" id="A0A9D2HE78"/>
<dbReference type="Pfam" id="PF18946">
    <property type="entry name" value="Apex"/>
    <property type="match status" value="1"/>
</dbReference>
<dbReference type="Proteomes" id="UP000824225">
    <property type="component" value="Unassembled WGS sequence"/>
</dbReference>
<reference evidence="2" key="2">
    <citation type="submission" date="2021-04" db="EMBL/GenBank/DDBJ databases">
        <authorList>
            <person name="Gilroy R."/>
        </authorList>
    </citation>
    <scope>NUCLEOTIDE SEQUENCE</scope>
    <source>
        <strain evidence="2">CHK186-16707</strain>
    </source>
</reference>
<proteinExistence type="predicted"/>
<gene>
    <name evidence="2" type="ORF">H9962_06845</name>
</gene>
<sequence>MMKEYQGQQGFSAAASEYNAQAFLLRQALLRLNTAEPVRVVAVHPGTGATGTVDVLPLVRLVTGSGEGMDQSVLFTLPYLRVQGGRNAIIIDPQPGDVGLAVYAMRDTETVKAMAGTDAGPVNPGSARSYDKGDGFYFGGFLNAQPERFVRVDDGGVTIEGVASITMHGNKTTITAENGATINADVLINGNLLVNGSITWTGTAQGKDGARARFSGGWENTGGSVTSNGITLETHTHGGVEPGNGTTGGPR</sequence>
<organism evidence="2 3">
    <name type="scientific">Candidatus Mailhella merdigallinarum</name>
    <dbReference type="NCBI Taxonomy" id="2838658"/>
    <lineage>
        <taxon>Bacteria</taxon>
        <taxon>Pseudomonadati</taxon>
        <taxon>Thermodesulfobacteriota</taxon>
        <taxon>Desulfovibrionia</taxon>
        <taxon>Desulfovibrionales</taxon>
        <taxon>Desulfovibrionaceae</taxon>
        <taxon>Mailhella</taxon>
    </lineage>
</organism>
<evidence type="ECO:0000313" key="2">
    <source>
        <dbReference type="EMBL" id="HJA08889.1"/>
    </source>
</evidence>